<dbReference type="GO" id="GO:0030246">
    <property type="term" value="F:carbohydrate binding"/>
    <property type="evidence" value="ECO:0007669"/>
    <property type="project" value="InterPro"/>
</dbReference>
<dbReference type="GO" id="GO:0004553">
    <property type="term" value="F:hydrolase activity, hydrolyzing O-glycosyl compounds"/>
    <property type="evidence" value="ECO:0007669"/>
    <property type="project" value="InterPro"/>
</dbReference>
<dbReference type="CDD" id="cd14752">
    <property type="entry name" value="GH31_N"/>
    <property type="match status" value="1"/>
</dbReference>
<evidence type="ECO:0000256" key="1">
    <source>
        <dbReference type="ARBA" id="ARBA00007806"/>
    </source>
</evidence>
<dbReference type="SUPFAM" id="SSF51445">
    <property type="entry name" value="(Trans)glycosidases"/>
    <property type="match status" value="1"/>
</dbReference>
<feature type="domain" description="Glycosyl hydrolase family 31 C-terminal" evidence="4">
    <location>
        <begin position="724"/>
        <end position="802"/>
    </location>
</feature>
<dbReference type="SUPFAM" id="SSF51011">
    <property type="entry name" value="Glycosyl hydrolase domain"/>
    <property type="match status" value="1"/>
</dbReference>
<dbReference type="SUPFAM" id="SSF74650">
    <property type="entry name" value="Galactose mutarotase-like"/>
    <property type="match status" value="1"/>
</dbReference>
<dbReference type="PANTHER" id="PTHR46959:SF2">
    <property type="entry name" value="SULFOQUINOVOSIDASE"/>
    <property type="match status" value="1"/>
</dbReference>
<dbReference type="Gene3D" id="3.20.20.80">
    <property type="entry name" value="Glycosidases"/>
    <property type="match status" value="2"/>
</dbReference>
<dbReference type="PANTHER" id="PTHR46959">
    <property type="entry name" value="SULFOQUINOVOSIDASE"/>
    <property type="match status" value="1"/>
</dbReference>
<dbReference type="InterPro" id="IPR052990">
    <property type="entry name" value="Sulfoquinovosidase_GH31"/>
</dbReference>
<dbReference type="InterPro" id="IPR000322">
    <property type="entry name" value="Glyco_hydro_31_TIM"/>
</dbReference>
<dbReference type="AlphaFoldDB" id="A0A1X2J2E1"/>
<dbReference type="InterPro" id="IPR048395">
    <property type="entry name" value="Glyco_hydro_31_C"/>
</dbReference>
<keyword evidence="2 5" id="KW-0378">Hydrolase</keyword>
<dbReference type="OrthoDB" id="10070917at2759"/>
<dbReference type="Proteomes" id="UP000193560">
    <property type="component" value="Unassembled WGS sequence"/>
</dbReference>
<organism evidence="5 6">
    <name type="scientific">Absidia repens</name>
    <dbReference type="NCBI Taxonomy" id="90262"/>
    <lineage>
        <taxon>Eukaryota</taxon>
        <taxon>Fungi</taxon>
        <taxon>Fungi incertae sedis</taxon>
        <taxon>Mucoromycota</taxon>
        <taxon>Mucoromycotina</taxon>
        <taxon>Mucoromycetes</taxon>
        <taxon>Mucorales</taxon>
        <taxon>Cunninghamellaceae</taxon>
        <taxon>Absidia</taxon>
    </lineage>
</organism>
<proteinExistence type="inferred from homology"/>
<evidence type="ECO:0000259" key="4">
    <source>
        <dbReference type="Pfam" id="PF21365"/>
    </source>
</evidence>
<dbReference type="EMBL" id="MCGE01000001">
    <property type="protein sequence ID" value="ORZ25996.1"/>
    <property type="molecule type" value="Genomic_DNA"/>
</dbReference>
<evidence type="ECO:0000313" key="5">
    <source>
        <dbReference type="EMBL" id="ORZ25996.1"/>
    </source>
</evidence>
<feature type="domain" description="Glycoside hydrolase family 31 TIM barrel" evidence="3">
    <location>
        <begin position="448"/>
        <end position="712"/>
    </location>
</feature>
<comment type="caution">
    <text evidence="5">The sequence shown here is derived from an EMBL/GenBank/DDBJ whole genome shotgun (WGS) entry which is preliminary data.</text>
</comment>
<sequence>MWANALKAIGLAPVQDYIQPRLSIGNRVLDNEFSTGHFKVHVDSQALVLTIKNNQGRIIWQSIHNEPFLSSTVGDDDFGTTTVAGTSDNETATAAAGIFNPVVEHDSLGTRLQTITRIAYDETDKKVVNIYGGLGSKLVLPTHMDYMVSFKEISPQQLEFSVKVVRCDRSMEQYQRLVLTSCSRKEESFYGFGEQHSSVDHKGQKVPILIREQGKGRVASSATTLWSSTFNILAGDSLSSSCAVPFYMTSDNRGFYLTNTEYSSFDLQNPDRVVVRVNATTMTARLIDGSSLLDLLTEYTTYAGRAQPLPSWVGQGAIAEIQGGQEKVRHIVQQLRDHRVPLAALCIPDWTGQLPSVQQQQQQPSSNVLGRTFYTFEHDIHSYPDWINLIQDLTQKTIPANALSDGRKEGDTVAATLAVTTDDDNDGNEDDKEDMKIPTDTIKKQQPKTTPVRVLVSISPFLSDWKNTTKQSDFYDQASSQGYLVQTTGQTPYTLSPQPGNLVGMVDLSNPDARQWLKSVLKTQIFDNGISGYMADYGHTLPMDSNHVQLFSKKDAAMYHNQYAEDWTKLHEELFKDYDLDDDNAVYFVRSAFTRSPGMIQSLWTGDHNVSWDQHDGIKSAVTAMVTAGLSGFSVSHCDIGGFITADGGMLGTRMTRSRELLHRWMELAAFTPVFRTSEGLIPQANAQFYDNEESYMQLAHTAELFVTLAPYRKQLFKEAKSKGWPLVRHLILYYPQDSVVQNMTWQQFLLGAALMVAPTLSPAAHVKVYFPQDNRNITWRHIWTGKTYDADGSYHAVDTPMGQPAAFVMEPRNDQPGAAELQQLLKFASSYHGAHTTT</sequence>
<comment type="similarity">
    <text evidence="1 2">Belongs to the glycosyl hydrolase 31 family.</text>
</comment>
<accession>A0A1X2J2E1</accession>
<gene>
    <name evidence="5" type="ORF">BCR42DRAFT_401394</name>
</gene>
<keyword evidence="2" id="KW-0326">Glycosidase</keyword>
<dbReference type="STRING" id="90262.A0A1X2J2E1"/>
<protein>
    <submittedName>
        <fullName evidence="5">Glycosyl hydrolases family 31-domain-containing protein</fullName>
    </submittedName>
</protein>
<dbReference type="Pfam" id="PF01055">
    <property type="entry name" value="Glyco_hydro_31_2nd"/>
    <property type="match status" value="1"/>
</dbReference>
<keyword evidence="6" id="KW-1185">Reference proteome</keyword>
<dbReference type="InterPro" id="IPR011013">
    <property type="entry name" value="Gal_mutarotase_sf_dom"/>
</dbReference>
<name>A0A1X2J2E1_9FUNG</name>
<dbReference type="Pfam" id="PF21365">
    <property type="entry name" value="Glyco_hydro_31_3rd"/>
    <property type="match status" value="1"/>
</dbReference>
<dbReference type="InterPro" id="IPR017853">
    <property type="entry name" value="GH"/>
</dbReference>
<evidence type="ECO:0000259" key="3">
    <source>
        <dbReference type="Pfam" id="PF01055"/>
    </source>
</evidence>
<dbReference type="Gene3D" id="2.60.40.1760">
    <property type="entry name" value="glycosyl hydrolase (family 31)"/>
    <property type="match status" value="1"/>
</dbReference>
<reference evidence="5 6" key="1">
    <citation type="submission" date="2016-07" db="EMBL/GenBank/DDBJ databases">
        <title>Pervasive Adenine N6-methylation of Active Genes in Fungi.</title>
        <authorList>
            <consortium name="DOE Joint Genome Institute"/>
            <person name="Mondo S.J."/>
            <person name="Dannebaum R.O."/>
            <person name="Kuo R.C."/>
            <person name="Labutti K."/>
            <person name="Haridas S."/>
            <person name="Kuo A."/>
            <person name="Salamov A."/>
            <person name="Ahrendt S.R."/>
            <person name="Lipzen A."/>
            <person name="Sullivan W."/>
            <person name="Andreopoulos W.B."/>
            <person name="Clum A."/>
            <person name="Lindquist E."/>
            <person name="Daum C."/>
            <person name="Ramamoorthy G.K."/>
            <person name="Gryganskyi A."/>
            <person name="Culley D."/>
            <person name="Magnuson J.K."/>
            <person name="James T.Y."/>
            <person name="O'Malley M.A."/>
            <person name="Stajich J.E."/>
            <person name="Spatafora J.W."/>
            <person name="Visel A."/>
            <person name="Grigoriev I.V."/>
        </authorList>
    </citation>
    <scope>NUCLEOTIDE SEQUENCE [LARGE SCALE GENOMIC DNA]</scope>
    <source>
        <strain evidence="5 6">NRRL 1336</strain>
    </source>
</reference>
<dbReference type="GO" id="GO:0005975">
    <property type="term" value="P:carbohydrate metabolic process"/>
    <property type="evidence" value="ECO:0007669"/>
    <property type="project" value="InterPro"/>
</dbReference>
<evidence type="ECO:0000313" key="6">
    <source>
        <dbReference type="Proteomes" id="UP000193560"/>
    </source>
</evidence>
<evidence type="ECO:0000256" key="2">
    <source>
        <dbReference type="RuleBase" id="RU361185"/>
    </source>
</evidence>